<dbReference type="NCBIfam" id="NF006902">
    <property type="entry name" value="PRK09393.1"/>
    <property type="match status" value="1"/>
</dbReference>
<dbReference type="InterPro" id="IPR018062">
    <property type="entry name" value="HTH_AraC-typ_CS"/>
</dbReference>
<evidence type="ECO:0000256" key="3">
    <source>
        <dbReference type="ARBA" id="ARBA00023163"/>
    </source>
</evidence>
<evidence type="ECO:0000256" key="1">
    <source>
        <dbReference type="ARBA" id="ARBA00023015"/>
    </source>
</evidence>
<dbReference type="PANTHER" id="PTHR43130:SF3">
    <property type="entry name" value="HTH-TYPE TRANSCRIPTIONAL REGULATOR RV1931C"/>
    <property type="match status" value="1"/>
</dbReference>
<organism evidence="5 6">
    <name type="scientific">Agrilutibacter niabensis</name>
    <dbReference type="NCBI Taxonomy" id="380628"/>
    <lineage>
        <taxon>Bacteria</taxon>
        <taxon>Pseudomonadati</taxon>
        <taxon>Pseudomonadota</taxon>
        <taxon>Gammaproteobacteria</taxon>
        <taxon>Lysobacterales</taxon>
        <taxon>Lysobacteraceae</taxon>
        <taxon>Agrilutibacter</taxon>
    </lineage>
</organism>
<dbReference type="SUPFAM" id="SSF46689">
    <property type="entry name" value="Homeodomain-like"/>
    <property type="match status" value="2"/>
</dbReference>
<dbReference type="PROSITE" id="PS00041">
    <property type="entry name" value="HTH_ARAC_FAMILY_1"/>
    <property type="match status" value="1"/>
</dbReference>
<dbReference type="InterPro" id="IPR002818">
    <property type="entry name" value="DJ-1/PfpI"/>
</dbReference>
<keyword evidence="1" id="KW-0805">Transcription regulation</keyword>
<keyword evidence="3" id="KW-0804">Transcription</keyword>
<dbReference type="RefSeq" id="WP_310050986.1">
    <property type="nucleotide sequence ID" value="NZ_JAVDVW010000001.1"/>
</dbReference>
<keyword evidence="6" id="KW-1185">Reference proteome</keyword>
<keyword evidence="2" id="KW-0238">DNA-binding</keyword>
<dbReference type="SUPFAM" id="SSF52317">
    <property type="entry name" value="Class I glutamine amidotransferase-like"/>
    <property type="match status" value="1"/>
</dbReference>
<dbReference type="Gene3D" id="1.10.10.60">
    <property type="entry name" value="Homeodomain-like"/>
    <property type="match status" value="2"/>
</dbReference>
<evidence type="ECO:0000256" key="2">
    <source>
        <dbReference type="ARBA" id="ARBA00023125"/>
    </source>
</evidence>
<evidence type="ECO:0000313" key="5">
    <source>
        <dbReference type="EMBL" id="MDR7097803.1"/>
    </source>
</evidence>
<proteinExistence type="predicted"/>
<evidence type="ECO:0000313" key="6">
    <source>
        <dbReference type="Proteomes" id="UP001267878"/>
    </source>
</evidence>
<name>A0ABU1VJZ7_9GAMM</name>
<dbReference type="InterPro" id="IPR018060">
    <property type="entry name" value="HTH_AraC"/>
</dbReference>
<gene>
    <name evidence="5" type="ORF">J2X04_000150</name>
</gene>
<dbReference type="Pfam" id="PF01965">
    <property type="entry name" value="DJ-1_PfpI"/>
    <property type="match status" value="1"/>
</dbReference>
<dbReference type="PROSITE" id="PS01124">
    <property type="entry name" value="HTH_ARAC_FAMILY_2"/>
    <property type="match status" value="1"/>
</dbReference>
<dbReference type="Gene3D" id="3.40.50.880">
    <property type="match status" value="1"/>
</dbReference>
<reference evidence="5 6" key="1">
    <citation type="submission" date="2023-07" db="EMBL/GenBank/DDBJ databases">
        <title>Sorghum-associated microbial communities from plants grown in Nebraska, USA.</title>
        <authorList>
            <person name="Schachtman D."/>
        </authorList>
    </citation>
    <scope>NUCLEOTIDE SEQUENCE [LARGE SCALE GENOMIC DNA]</scope>
    <source>
        <strain evidence="5 6">BE187</strain>
    </source>
</reference>
<dbReference type="InterPro" id="IPR052158">
    <property type="entry name" value="INH-QAR"/>
</dbReference>
<evidence type="ECO:0000259" key="4">
    <source>
        <dbReference type="PROSITE" id="PS01124"/>
    </source>
</evidence>
<dbReference type="Proteomes" id="UP001267878">
    <property type="component" value="Unassembled WGS sequence"/>
</dbReference>
<dbReference type="PANTHER" id="PTHR43130">
    <property type="entry name" value="ARAC-FAMILY TRANSCRIPTIONAL REGULATOR"/>
    <property type="match status" value="1"/>
</dbReference>
<accession>A0ABU1VJZ7</accession>
<dbReference type="InterPro" id="IPR009057">
    <property type="entry name" value="Homeodomain-like_sf"/>
</dbReference>
<dbReference type="InterPro" id="IPR029062">
    <property type="entry name" value="Class_I_gatase-like"/>
</dbReference>
<dbReference type="SMART" id="SM00342">
    <property type="entry name" value="HTH_ARAC"/>
    <property type="match status" value="1"/>
</dbReference>
<protein>
    <submittedName>
        <fullName evidence="5">AraC family transcriptional activator FtrA</fullName>
    </submittedName>
</protein>
<dbReference type="CDD" id="cd03137">
    <property type="entry name" value="GATase1_AraC_1"/>
    <property type="match status" value="1"/>
</dbReference>
<sequence>MNLPDSSFNPSVLALVYEGVSSFEYACAAEIFGLPRPEFPTVQYRFETAGIDGRTVVHAAHGMSIRPDHDLTQLSRAGTVLIPGWNDSARPVPASVVEALLEAHAAGARIVSICTGAFVLAATGLLDGKRATTHWQFADTLQRMYPKVNVDPDVLYIDEGRVLTSAGSAAAIDLCLHLVRQDYGAQVANHIARRLVVFPHRDGGQVQFMERPVHKRENSMLARVLDKMGKSLNENYSVADLANMAAMSERTFMRRFKDTTGVTPGDWLRLARLDRAKQLLEGSSVSIEMIAAECGFGTATTFRQHFRKKMGISPTAYKHRFAQKAGQ</sequence>
<feature type="domain" description="HTH araC/xylS-type" evidence="4">
    <location>
        <begin position="222"/>
        <end position="320"/>
    </location>
</feature>
<comment type="caution">
    <text evidence="5">The sequence shown here is derived from an EMBL/GenBank/DDBJ whole genome shotgun (WGS) entry which is preliminary data.</text>
</comment>
<dbReference type="Pfam" id="PF12833">
    <property type="entry name" value="HTH_18"/>
    <property type="match status" value="1"/>
</dbReference>
<dbReference type="EMBL" id="JAVDVW010000001">
    <property type="protein sequence ID" value="MDR7097803.1"/>
    <property type="molecule type" value="Genomic_DNA"/>
</dbReference>